<keyword evidence="3" id="KW-0560">Oxidoreductase</keyword>
<evidence type="ECO:0000256" key="3">
    <source>
        <dbReference type="ARBA" id="ARBA00023002"/>
    </source>
</evidence>
<dbReference type="Gene3D" id="3.30.1020.10">
    <property type="entry name" value="Antioxidant, Horf6, Chain A, domain2"/>
    <property type="match status" value="1"/>
</dbReference>
<dbReference type="InterPro" id="IPR019479">
    <property type="entry name" value="Peroxiredoxin_C"/>
</dbReference>
<name>A0A7R9INY1_9NEOP</name>
<evidence type="ECO:0000256" key="2">
    <source>
        <dbReference type="ARBA" id="ARBA00022862"/>
    </source>
</evidence>
<dbReference type="Pfam" id="PF10417">
    <property type="entry name" value="1-cysPrx_C"/>
    <property type="match status" value="1"/>
</dbReference>
<evidence type="ECO:0000313" key="5">
    <source>
        <dbReference type="EMBL" id="CAD7461933.1"/>
    </source>
</evidence>
<feature type="domain" description="Peroxiredoxin C-terminal" evidence="4">
    <location>
        <begin position="53"/>
        <end position="84"/>
    </location>
</feature>
<dbReference type="EMBL" id="OE005378">
    <property type="protein sequence ID" value="CAD7461933.1"/>
    <property type="molecule type" value="Genomic_DNA"/>
</dbReference>
<organism evidence="5">
    <name type="scientific">Timema tahoe</name>
    <dbReference type="NCBI Taxonomy" id="61484"/>
    <lineage>
        <taxon>Eukaryota</taxon>
        <taxon>Metazoa</taxon>
        <taxon>Ecdysozoa</taxon>
        <taxon>Arthropoda</taxon>
        <taxon>Hexapoda</taxon>
        <taxon>Insecta</taxon>
        <taxon>Pterygota</taxon>
        <taxon>Neoptera</taxon>
        <taxon>Polyneoptera</taxon>
        <taxon>Phasmatodea</taxon>
        <taxon>Timematodea</taxon>
        <taxon>Timematoidea</taxon>
        <taxon>Timematidae</taxon>
        <taxon>Timema</taxon>
    </lineage>
</organism>
<evidence type="ECO:0000256" key="1">
    <source>
        <dbReference type="ARBA" id="ARBA00022559"/>
    </source>
</evidence>
<sequence>MIDEDSKDNEEAALTVRALYIIGPDKTSSCLCSTPLLLAGTSSDEILRVIDSLQLTTRLKVVVTPANWTPGTKVMILPHVKDEDLPKLFPKGVEKISMPSGITYVRTTTDY</sequence>
<gene>
    <name evidence="5" type="ORF">TTEB3V08_LOCUS9836</name>
</gene>
<dbReference type="InterPro" id="IPR036249">
    <property type="entry name" value="Thioredoxin-like_sf"/>
</dbReference>
<protein>
    <recommendedName>
        <fullName evidence="4">Peroxiredoxin C-terminal domain-containing protein</fullName>
    </recommendedName>
</protein>
<keyword evidence="1" id="KW-0575">Peroxidase</keyword>
<accession>A0A7R9INY1</accession>
<dbReference type="SUPFAM" id="SSF52833">
    <property type="entry name" value="Thioredoxin-like"/>
    <property type="match status" value="1"/>
</dbReference>
<dbReference type="FunFam" id="3.30.1020.10:FF:000001">
    <property type="entry name" value="1-Cys peroxiredoxin"/>
    <property type="match status" value="1"/>
</dbReference>
<reference evidence="5" key="1">
    <citation type="submission" date="2020-11" db="EMBL/GenBank/DDBJ databases">
        <authorList>
            <person name="Tran Van P."/>
        </authorList>
    </citation>
    <scope>NUCLEOTIDE SEQUENCE</scope>
</reference>
<dbReference type="GO" id="GO:0051920">
    <property type="term" value="F:peroxiredoxin activity"/>
    <property type="evidence" value="ECO:0007669"/>
    <property type="project" value="InterPro"/>
</dbReference>
<proteinExistence type="predicted"/>
<dbReference type="AlphaFoldDB" id="A0A7R9INY1"/>
<keyword evidence="2" id="KW-0049">Antioxidant</keyword>
<evidence type="ECO:0000259" key="4">
    <source>
        <dbReference type="Pfam" id="PF10417"/>
    </source>
</evidence>